<proteinExistence type="predicted"/>
<dbReference type="Proteomes" id="UP000274082">
    <property type="component" value="Chromosome 7"/>
</dbReference>
<organism evidence="2 3">
    <name type="scientific">Leishmania donovani</name>
    <dbReference type="NCBI Taxonomy" id="5661"/>
    <lineage>
        <taxon>Eukaryota</taxon>
        <taxon>Discoba</taxon>
        <taxon>Euglenozoa</taxon>
        <taxon>Kinetoplastea</taxon>
        <taxon>Metakinetoplastina</taxon>
        <taxon>Trypanosomatida</taxon>
        <taxon>Trypanosomatidae</taxon>
        <taxon>Leishmaniinae</taxon>
        <taxon>Leishmania</taxon>
    </lineage>
</organism>
<dbReference type="VEuPathDB" id="TriTrypDB:LDHU3_07.0310"/>
<name>A0A3S5H5W8_LEIDO</name>
<accession>A0A3S5H5W8</accession>
<evidence type="ECO:0000313" key="2">
    <source>
        <dbReference type="EMBL" id="AYU76193.1"/>
    </source>
</evidence>
<dbReference type="VEuPathDB" id="TriTrypDB:LdCL_070007500"/>
<feature type="region of interest" description="Disordered" evidence="1">
    <location>
        <begin position="194"/>
        <end position="213"/>
    </location>
</feature>
<dbReference type="VEuPathDB" id="TriTrypDB:LdBPK_070400.1"/>
<feature type="region of interest" description="Disordered" evidence="1">
    <location>
        <begin position="373"/>
        <end position="427"/>
    </location>
</feature>
<evidence type="ECO:0000256" key="1">
    <source>
        <dbReference type="SAM" id="MobiDB-lite"/>
    </source>
</evidence>
<keyword evidence="3" id="KW-1185">Reference proteome</keyword>
<feature type="region of interest" description="Disordered" evidence="1">
    <location>
        <begin position="151"/>
        <end position="173"/>
    </location>
</feature>
<dbReference type="EMBL" id="CP029506">
    <property type="protein sequence ID" value="AYU76193.1"/>
    <property type="molecule type" value="Genomic_DNA"/>
</dbReference>
<dbReference type="Gene3D" id="3.90.1720.10">
    <property type="entry name" value="endopeptidase domain like (from Nostoc punctiforme)"/>
    <property type="match status" value="1"/>
</dbReference>
<evidence type="ECO:0000313" key="3">
    <source>
        <dbReference type="Proteomes" id="UP000274082"/>
    </source>
</evidence>
<dbReference type="OrthoDB" id="271558at2759"/>
<protein>
    <submittedName>
        <fullName evidence="2">Uncharacterized protein</fullName>
    </submittedName>
</protein>
<gene>
    <name evidence="2" type="ORF">LdCL_070007500</name>
</gene>
<sequence>MLRFTRRLGEHVAMSAGVGSPVYKKTSNFFWHRRVHNFRRRGSFGKLATLAGYGAASAGVYVVTCLVVRTLHQPTVDALFAPGRDYTLEDWKDVEPTLQPGDIILMRGTGPVSWCITTLQFILSFFKPAALRYSHVAVVVAPAVIEHVDDDTSETGVPAATGPTEARGAASPLKASALSTPPYRVRNLSEVFERGTEGAESAAPAHGSRVPASPTRWVREQLRAEEAALQRRPVIRRGAIILEAMDNKDYDVVDVKGNVTHDTVQLVEASRRLLSVTPSGVPAYHYFAVRRLRNYDHTPERERRLARFCEESEGRRMDSSLLYPLAFLWPRLHTQAHPLRQLITGEVSCSELIVELYQELGVLRRRWRWVPLEPGTTAPAPPPSSGATRQVNARRDEQHSANNGENNGRDVVTPPPPPTAADMKDDRRSRSLHVYDYAYGRLDARARRPVITRDRPLLPDTSVVENSEAIAAADVRLRSSRARLKPSWEHIDRMENIKNFYGRTLTGDAEELARQQMKQRSEAAYHVDAAVPPLVLRAGDTARGVDGRDYQLQWYYEHSSVATCPYHFTDGAGESVLDFAANTSLGRELHMRIVREEDELSRAMEED</sequence>
<dbReference type="AlphaFoldDB" id="A0A3S5H5W8"/>
<reference evidence="2 3" key="1">
    <citation type="journal article" date="2018" name="Sci. Rep.">
        <title>A complete Leishmania donovani reference genome identifies novel genetic variations associated with virulence.</title>
        <authorList>
            <person name="Lypaczewski P."/>
            <person name="Hoshizaki J."/>
            <person name="Zhang W.-W."/>
            <person name="McCall L.-I."/>
            <person name="Torcivia-Rodriguez J."/>
            <person name="Simonyan V."/>
            <person name="Kaur A."/>
            <person name="Dewar K."/>
            <person name="Matlashewski G."/>
        </authorList>
    </citation>
    <scope>NUCLEOTIDE SEQUENCE [LARGE SCALE GENOMIC DNA]</scope>
    <source>
        <strain evidence="2 3">LdCL</strain>
    </source>
</reference>